<evidence type="ECO:0000313" key="2">
    <source>
        <dbReference type="Proteomes" id="UP000507962"/>
    </source>
</evidence>
<dbReference type="EMBL" id="CAADHO010000003">
    <property type="protein sequence ID" value="VFQ44345.1"/>
    <property type="molecule type" value="Genomic_DNA"/>
</dbReference>
<dbReference type="Proteomes" id="UP000507962">
    <property type="component" value="Unassembled WGS sequence"/>
</dbReference>
<proteinExistence type="predicted"/>
<sequence>MECIDAYTDTLSVLKEECEPHLIKYTVSKKPEEQLYAVSSFKPESLVTLFEKVKSSIGVEALEPIRKVMILQSLLANWDDLLSEKYPNSIQQQFMKSARRFLGMCQSQDGWMCHSDDVYWKDLAIARQKVFPAGAQIVEAYSGFGLMQGLSLNPLQVLSFLKLITHCGGRTGYYQIHTHVPDLDQFNNQGWIDCFLRIAAMLRVNKHIKGLFGGSWFYDPQLVGVSPHLTYLQSIPMDNGAFRFYLGRDRTGNAFSTSKKRVDLYNEGKYTPKSYLMVWPRDALIRWAANQ</sequence>
<keyword evidence="2" id="KW-1185">Reference proteome</keyword>
<name>A0A4U8YKF9_9BACT</name>
<gene>
    <name evidence="1" type="ORF">MSL71_19920</name>
</gene>
<evidence type="ECO:0000313" key="1">
    <source>
        <dbReference type="EMBL" id="VFQ44345.1"/>
    </source>
</evidence>
<dbReference type="AlphaFoldDB" id="A0A4U8YKF9"/>
<reference evidence="1 2" key="1">
    <citation type="submission" date="2019-03" db="EMBL/GenBank/DDBJ databases">
        <authorList>
            <person name="Nijsse B."/>
        </authorList>
    </citation>
    <scope>NUCLEOTIDE SEQUENCE [LARGE SCALE GENOMIC DNA]</scope>
    <source>
        <strain evidence="1">Desulfoluna butyratoxydans MSL71</strain>
    </source>
</reference>
<organism evidence="1 2">
    <name type="scientific">Desulfoluna butyratoxydans</name>
    <dbReference type="NCBI Taxonomy" id="231438"/>
    <lineage>
        <taxon>Bacteria</taxon>
        <taxon>Pseudomonadati</taxon>
        <taxon>Thermodesulfobacteriota</taxon>
        <taxon>Desulfobacteria</taxon>
        <taxon>Desulfobacterales</taxon>
        <taxon>Desulfolunaceae</taxon>
        <taxon>Desulfoluna</taxon>
    </lineage>
</organism>
<protein>
    <submittedName>
        <fullName evidence="1">Uncharacterized protein</fullName>
    </submittedName>
</protein>
<dbReference type="RefSeq" id="WP_180139659.1">
    <property type="nucleotide sequence ID" value="NZ_CAADHO010000003.1"/>
</dbReference>
<accession>A0A4U8YKF9</accession>